<accession>A0A9D3YFN8</accession>
<dbReference type="Proteomes" id="UP000828390">
    <property type="component" value="Unassembled WGS sequence"/>
</dbReference>
<name>A0A9D3YFN8_DREPO</name>
<evidence type="ECO:0000313" key="1">
    <source>
        <dbReference type="EMBL" id="KAH3699847.1"/>
    </source>
</evidence>
<keyword evidence="2" id="KW-1185">Reference proteome</keyword>
<organism evidence="1 2">
    <name type="scientific">Dreissena polymorpha</name>
    <name type="common">Zebra mussel</name>
    <name type="synonym">Mytilus polymorpha</name>
    <dbReference type="NCBI Taxonomy" id="45954"/>
    <lineage>
        <taxon>Eukaryota</taxon>
        <taxon>Metazoa</taxon>
        <taxon>Spiralia</taxon>
        <taxon>Lophotrochozoa</taxon>
        <taxon>Mollusca</taxon>
        <taxon>Bivalvia</taxon>
        <taxon>Autobranchia</taxon>
        <taxon>Heteroconchia</taxon>
        <taxon>Euheterodonta</taxon>
        <taxon>Imparidentia</taxon>
        <taxon>Neoheterodontei</taxon>
        <taxon>Myida</taxon>
        <taxon>Dreissenoidea</taxon>
        <taxon>Dreissenidae</taxon>
        <taxon>Dreissena</taxon>
    </lineage>
</organism>
<dbReference type="AlphaFoldDB" id="A0A9D3YFN8"/>
<evidence type="ECO:0000313" key="2">
    <source>
        <dbReference type="Proteomes" id="UP000828390"/>
    </source>
</evidence>
<reference evidence="1" key="2">
    <citation type="submission" date="2020-11" db="EMBL/GenBank/DDBJ databases">
        <authorList>
            <person name="McCartney M.A."/>
            <person name="Auch B."/>
            <person name="Kono T."/>
            <person name="Mallez S."/>
            <person name="Becker A."/>
            <person name="Gohl D.M."/>
            <person name="Silverstein K.A.T."/>
            <person name="Koren S."/>
            <person name="Bechman K.B."/>
            <person name="Herman A."/>
            <person name="Abrahante J.E."/>
            <person name="Garbe J."/>
        </authorList>
    </citation>
    <scope>NUCLEOTIDE SEQUENCE</scope>
    <source>
        <strain evidence="1">Duluth1</strain>
        <tissue evidence="1">Whole animal</tissue>
    </source>
</reference>
<dbReference type="EMBL" id="JAIWYP010000015">
    <property type="protein sequence ID" value="KAH3699847.1"/>
    <property type="molecule type" value="Genomic_DNA"/>
</dbReference>
<reference evidence="1" key="1">
    <citation type="journal article" date="2019" name="bioRxiv">
        <title>The Genome of the Zebra Mussel, Dreissena polymorpha: A Resource for Invasive Species Research.</title>
        <authorList>
            <person name="McCartney M.A."/>
            <person name="Auch B."/>
            <person name="Kono T."/>
            <person name="Mallez S."/>
            <person name="Zhang Y."/>
            <person name="Obille A."/>
            <person name="Becker A."/>
            <person name="Abrahante J.E."/>
            <person name="Garbe J."/>
            <person name="Badalamenti J.P."/>
            <person name="Herman A."/>
            <person name="Mangelson H."/>
            <person name="Liachko I."/>
            <person name="Sullivan S."/>
            <person name="Sone E.D."/>
            <person name="Koren S."/>
            <person name="Silverstein K.A.T."/>
            <person name="Beckman K.B."/>
            <person name="Gohl D.M."/>
        </authorList>
    </citation>
    <scope>NUCLEOTIDE SEQUENCE</scope>
    <source>
        <strain evidence="1">Duluth1</strain>
        <tissue evidence="1">Whole animal</tissue>
    </source>
</reference>
<gene>
    <name evidence="1" type="ORF">DPMN_074809</name>
</gene>
<sequence>MSLSPMEILNVQLHYLRKQNVKLDGGEQTSLTDAHLCPKDVTILSIEKYCCAGSMFEQVIDDSHQPFVNVET</sequence>
<comment type="caution">
    <text evidence="1">The sequence shown here is derived from an EMBL/GenBank/DDBJ whole genome shotgun (WGS) entry which is preliminary data.</text>
</comment>
<proteinExistence type="predicted"/>
<protein>
    <submittedName>
        <fullName evidence="1">Uncharacterized protein</fullName>
    </submittedName>
</protein>